<dbReference type="AlphaFoldDB" id="A0A1S3JDY0"/>
<dbReference type="InParanoid" id="A0A1S3JDY0"/>
<dbReference type="PANTHER" id="PTHR10901:SF6">
    <property type="entry name" value="TROPOMODULIN, ISOFORM N"/>
    <property type="match status" value="1"/>
</dbReference>
<evidence type="ECO:0000313" key="6">
    <source>
        <dbReference type="RefSeq" id="XP_013408538.1"/>
    </source>
</evidence>
<dbReference type="KEGG" id="lak:106172399"/>
<protein>
    <submittedName>
        <fullName evidence="6">Tropomodulin-1</fullName>
    </submittedName>
</protein>
<keyword evidence="3" id="KW-0206">Cytoskeleton</keyword>
<evidence type="ECO:0000256" key="4">
    <source>
        <dbReference type="SAM" id="MobiDB-lite"/>
    </source>
</evidence>
<dbReference type="RefSeq" id="XP_013408538.1">
    <property type="nucleotide sequence ID" value="XM_013553084.1"/>
</dbReference>
<proteinExistence type="predicted"/>
<comment type="subcellular location">
    <subcellularLocation>
        <location evidence="1">Cytoplasm</location>
        <location evidence="1">Cytoskeleton</location>
    </subcellularLocation>
</comment>
<dbReference type="Gene3D" id="3.80.10.10">
    <property type="entry name" value="Ribonuclease Inhibitor"/>
    <property type="match status" value="1"/>
</dbReference>
<reference evidence="6" key="1">
    <citation type="submission" date="2025-08" db="UniProtKB">
        <authorList>
            <consortium name="RefSeq"/>
        </authorList>
    </citation>
    <scope>IDENTIFICATION</scope>
    <source>
        <tissue evidence="6">Gonads</tissue>
    </source>
</reference>
<evidence type="ECO:0000256" key="3">
    <source>
        <dbReference type="ARBA" id="ARBA00023212"/>
    </source>
</evidence>
<evidence type="ECO:0000256" key="1">
    <source>
        <dbReference type="ARBA" id="ARBA00004245"/>
    </source>
</evidence>
<keyword evidence="2" id="KW-0963">Cytoplasm</keyword>
<dbReference type="FunCoup" id="A0A1S3JDY0">
    <property type="interactions" value="479"/>
</dbReference>
<dbReference type="SUPFAM" id="SSF52047">
    <property type="entry name" value="RNI-like"/>
    <property type="match status" value="1"/>
</dbReference>
<dbReference type="GO" id="GO:0007015">
    <property type="term" value="P:actin filament organization"/>
    <property type="evidence" value="ECO:0007669"/>
    <property type="project" value="TreeGrafter"/>
</dbReference>
<dbReference type="GO" id="GO:0030239">
    <property type="term" value="P:myofibril assembly"/>
    <property type="evidence" value="ECO:0007669"/>
    <property type="project" value="TreeGrafter"/>
</dbReference>
<accession>A0A1S3JDY0</accession>
<dbReference type="STRING" id="7574.A0A1S3JDY0"/>
<sequence>MSSKLFGKDLKQYEDLDIDELLEKLTPEELEELNNDIDPDNSLLPPSQRCKDQTTKAPTGPFKRQQLLDFLEKKAKEEKDWEQNKPYVKETRGKVYVPKEEPKKIDPNDEIETEFDDILRSATEEELVDLAAVLGFHSLLNQVQYTASMEDRKVEGGFSGMAKAQLLKKVEDEPPNDTDVDEALQQIKSNDPKLKELNLNNIKNISIERLCEFAQALKTNTNLEHFHMANTAASDKVGRELAEAMKENKTLKTLNIESNFISGPVIVEIIEAINQPQTLLEFRVENQKPQVLGCKVEMEVAKLIESNDTLIKLGMTLEFANARIRISEKIEKNLDKYRLERVGDKEKK</sequence>
<dbReference type="Proteomes" id="UP000085678">
    <property type="component" value="Unplaced"/>
</dbReference>
<dbReference type="GO" id="GO:0005856">
    <property type="term" value="C:cytoskeleton"/>
    <property type="evidence" value="ECO:0007669"/>
    <property type="project" value="UniProtKB-SubCell"/>
</dbReference>
<dbReference type="PANTHER" id="PTHR10901">
    <property type="entry name" value="TROPOMODULIN"/>
    <property type="match status" value="1"/>
</dbReference>
<gene>
    <name evidence="6" type="primary">LOC106172399</name>
</gene>
<dbReference type="GO" id="GO:0005523">
    <property type="term" value="F:tropomyosin binding"/>
    <property type="evidence" value="ECO:0007669"/>
    <property type="project" value="InterPro"/>
</dbReference>
<dbReference type="Pfam" id="PF03250">
    <property type="entry name" value="Tropomodulin"/>
    <property type="match status" value="1"/>
</dbReference>
<dbReference type="InterPro" id="IPR032675">
    <property type="entry name" value="LRR_dom_sf"/>
</dbReference>
<dbReference type="OrthoDB" id="2163268at2759"/>
<feature type="region of interest" description="Disordered" evidence="4">
    <location>
        <begin position="29"/>
        <end position="63"/>
    </location>
</feature>
<dbReference type="InterPro" id="IPR004934">
    <property type="entry name" value="TMOD"/>
</dbReference>
<feature type="compositionally biased region" description="Acidic residues" evidence="4">
    <location>
        <begin position="29"/>
        <end position="39"/>
    </location>
</feature>
<keyword evidence="5" id="KW-1185">Reference proteome</keyword>
<organism evidence="5 6">
    <name type="scientific">Lingula anatina</name>
    <name type="common">Brachiopod</name>
    <name type="synonym">Lingula unguis</name>
    <dbReference type="NCBI Taxonomy" id="7574"/>
    <lineage>
        <taxon>Eukaryota</taxon>
        <taxon>Metazoa</taxon>
        <taxon>Spiralia</taxon>
        <taxon>Lophotrochozoa</taxon>
        <taxon>Brachiopoda</taxon>
        <taxon>Linguliformea</taxon>
        <taxon>Lingulata</taxon>
        <taxon>Lingulida</taxon>
        <taxon>Linguloidea</taxon>
        <taxon>Lingulidae</taxon>
        <taxon>Lingula</taxon>
    </lineage>
</organism>
<dbReference type="GeneID" id="106172399"/>
<name>A0A1S3JDY0_LINAN</name>
<dbReference type="GO" id="GO:0051694">
    <property type="term" value="P:pointed-end actin filament capping"/>
    <property type="evidence" value="ECO:0007669"/>
    <property type="project" value="InterPro"/>
</dbReference>
<dbReference type="GO" id="GO:0030016">
    <property type="term" value="C:myofibril"/>
    <property type="evidence" value="ECO:0007669"/>
    <property type="project" value="TreeGrafter"/>
</dbReference>
<dbReference type="FunFam" id="3.80.10.10:FF:000099">
    <property type="entry name" value="Tropomodulin, isoform C"/>
    <property type="match status" value="1"/>
</dbReference>
<evidence type="ECO:0000313" key="5">
    <source>
        <dbReference type="Proteomes" id="UP000085678"/>
    </source>
</evidence>
<evidence type="ECO:0000256" key="2">
    <source>
        <dbReference type="ARBA" id="ARBA00022490"/>
    </source>
</evidence>